<evidence type="ECO:0000313" key="2">
    <source>
        <dbReference type="EMBL" id="MDP9864188.1"/>
    </source>
</evidence>
<sequence>MCSEPRLWSAAEVAAGFDHPRLPELRKILDWSRGYLTAGHPELGRRGPVCPFSAPSLRRDLFYLAVQDDVTDVERIGEALSAFRERFQAMAGTLPPSDRELLTFVVILPDFDHDDSGELDELQRRMKHEYVADGLMIGQFHPTCAEAGLWNEEFRPLRSPIPLLAIRTMLGLDLPFLWDETSNLDSYLERFAPLIPGRVRSQLVSRMASS</sequence>
<organism evidence="2 3">
    <name type="scientific">Streptosporangium brasiliense</name>
    <dbReference type="NCBI Taxonomy" id="47480"/>
    <lineage>
        <taxon>Bacteria</taxon>
        <taxon>Bacillati</taxon>
        <taxon>Actinomycetota</taxon>
        <taxon>Actinomycetes</taxon>
        <taxon>Streptosporangiales</taxon>
        <taxon>Streptosporangiaceae</taxon>
        <taxon>Streptosporangium</taxon>
    </lineage>
</organism>
<keyword evidence="3" id="KW-1185">Reference proteome</keyword>
<comment type="caution">
    <text evidence="2">The sequence shown here is derived from an EMBL/GenBank/DDBJ whole genome shotgun (WGS) entry which is preliminary data.</text>
</comment>
<feature type="domain" description="DUF6875" evidence="1">
    <location>
        <begin position="26"/>
        <end position="201"/>
    </location>
</feature>
<accession>A0ABT9R4V8</accession>
<dbReference type="InterPro" id="IPR049240">
    <property type="entry name" value="DUF6875"/>
</dbReference>
<dbReference type="Proteomes" id="UP001230426">
    <property type="component" value="Unassembled WGS sequence"/>
</dbReference>
<proteinExistence type="predicted"/>
<dbReference type="EMBL" id="JAUSRB010000002">
    <property type="protein sequence ID" value="MDP9864188.1"/>
    <property type="molecule type" value="Genomic_DNA"/>
</dbReference>
<reference evidence="2 3" key="1">
    <citation type="submission" date="2023-07" db="EMBL/GenBank/DDBJ databases">
        <title>Sequencing the genomes of 1000 actinobacteria strains.</title>
        <authorList>
            <person name="Klenk H.-P."/>
        </authorList>
    </citation>
    <scope>NUCLEOTIDE SEQUENCE [LARGE SCALE GENOMIC DNA]</scope>
    <source>
        <strain evidence="2 3">DSM 44109</strain>
    </source>
</reference>
<evidence type="ECO:0000313" key="3">
    <source>
        <dbReference type="Proteomes" id="UP001230426"/>
    </source>
</evidence>
<gene>
    <name evidence="2" type="ORF">J2S55_003454</name>
</gene>
<evidence type="ECO:0000259" key="1">
    <source>
        <dbReference type="Pfam" id="PF21780"/>
    </source>
</evidence>
<name>A0ABT9R4V8_9ACTN</name>
<dbReference type="Pfam" id="PF21780">
    <property type="entry name" value="DUF6875"/>
    <property type="match status" value="1"/>
</dbReference>
<dbReference type="RefSeq" id="WP_306861747.1">
    <property type="nucleotide sequence ID" value="NZ_JAUSRB010000002.1"/>
</dbReference>
<protein>
    <recommendedName>
        <fullName evidence="1">DUF6875 domain-containing protein</fullName>
    </recommendedName>
</protein>